<dbReference type="Proteomes" id="UP001152523">
    <property type="component" value="Unassembled WGS sequence"/>
</dbReference>
<reference evidence="1" key="1">
    <citation type="submission" date="2022-07" db="EMBL/GenBank/DDBJ databases">
        <authorList>
            <person name="Macas J."/>
            <person name="Novak P."/>
            <person name="Neumann P."/>
        </authorList>
    </citation>
    <scope>NUCLEOTIDE SEQUENCE</scope>
</reference>
<organism evidence="1 2">
    <name type="scientific">Cuscuta epithymum</name>
    <dbReference type="NCBI Taxonomy" id="186058"/>
    <lineage>
        <taxon>Eukaryota</taxon>
        <taxon>Viridiplantae</taxon>
        <taxon>Streptophyta</taxon>
        <taxon>Embryophyta</taxon>
        <taxon>Tracheophyta</taxon>
        <taxon>Spermatophyta</taxon>
        <taxon>Magnoliopsida</taxon>
        <taxon>eudicotyledons</taxon>
        <taxon>Gunneridae</taxon>
        <taxon>Pentapetalae</taxon>
        <taxon>asterids</taxon>
        <taxon>lamiids</taxon>
        <taxon>Solanales</taxon>
        <taxon>Convolvulaceae</taxon>
        <taxon>Cuscuteae</taxon>
        <taxon>Cuscuta</taxon>
        <taxon>Cuscuta subgen. Cuscuta</taxon>
    </lineage>
</organism>
<name>A0AAV0D7B5_9ASTE</name>
<dbReference type="AlphaFoldDB" id="A0AAV0D7B5"/>
<evidence type="ECO:0000313" key="1">
    <source>
        <dbReference type="EMBL" id="CAH9094759.1"/>
    </source>
</evidence>
<keyword evidence="2" id="KW-1185">Reference proteome</keyword>
<sequence>MLQQNIQNTEEHINKEDAILNEECIAGFQYNNPDMPAGNLNNLDHDLELDSINGSFDVNPLLVHDDTLSWVDMPTQNKASERNNVCDGGQLSNIKMTSYGVKFVLELLTVN</sequence>
<accession>A0AAV0D7B5</accession>
<dbReference type="EMBL" id="CAMAPF010000082">
    <property type="protein sequence ID" value="CAH9094759.1"/>
    <property type="molecule type" value="Genomic_DNA"/>
</dbReference>
<gene>
    <name evidence="1" type="ORF">CEPIT_LOCUS12994</name>
</gene>
<proteinExistence type="predicted"/>
<evidence type="ECO:0000313" key="2">
    <source>
        <dbReference type="Proteomes" id="UP001152523"/>
    </source>
</evidence>
<protein>
    <submittedName>
        <fullName evidence="1">Uncharacterized protein</fullName>
    </submittedName>
</protein>
<comment type="caution">
    <text evidence="1">The sequence shown here is derived from an EMBL/GenBank/DDBJ whole genome shotgun (WGS) entry which is preliminary data.</text>
</comment>